<accession>A0A383BI23</accession>
<dbReference type="AlphaFoldDB" id="A0A383BI23"/>
<feature type="non-terminal residue" evidence="1">
    <location>
        <position position="1"/>
    </location>
</feature>
<organism evidence="1">
    <name type="scientific">marine metagenome</name>
    <dbReference type="NCBI Taxonomy" id="408172"/>
    <lineage>
        <taxon>unclassified sequences</taxon>
        <taxon>metagenomes</taxon>
        <taxon>ecological metagenomes</taxon>
    </lineage>
</organism>
<protein>
    <submittedName>
        <fullName evidence="1">Uncharacterized protein</fullName>
    </submittedName>
</protein>
<dbReference type="EMBL" id="UINC01200533">
    <property type="protein sequence ID" value="SVE19461.1"/>
    <property type="molecule type" value="Genomic_DNA"/>
</dbReference>
<sequence length="245" mass="24627">SLQTPLIEYTDGTDALTIASDGAVTTAGDLSVGGNNNELRFYEGGNWVGFEAPALSANTIWKLPTDDGSNGQVLSTNGSETLSWVSASNVSLSNATTAIGTGAADASLSSNGNHNLVLKTGNVTTGSITITDGSNGDISVTPNGSGNVVITTVDINGGAIDDTPIGAGTPSTGAFTTITASTSLDVTGATGIILQNDETITNSVNGTIALTADITTVGGDFKLYGDKKELQFHDAGNNYVGFEAP</sequence>
<name>A0A383BI23_9ZZZZ</name>
<evidence type="ECO:0000313" key="1">
    <source>
        <dbReference type="EMBL" id="SVE19461.1"/>
    </source>
</evidence>
<feature type="non-terminal residue" evidence="1">
    <location>
        <position position="245"/>
    </location>
</feature>
<proteinExistence type="predicted"/>
<reference evidence="1" key="1">
    <citation type="submission" date="2018-05" db="EMBL/GenBank/DDBJ databases">
        <authorList>
            <person name="Lanie J.A."/>
            <person name="Ng W.-L."/>
            <person name="Kazmierczak K.M."/>
            <person name="Andrzejewski T.M."/>
            <person name="Davidsen T.M."/>
            <person name="Wayne K.J."/>
            <person name="Tettelin H."/>
            <person name="Glass J.I."/>
            <person name="Rusch D."/>
            <person name="Podicherti R."/>
            <person name="Tsui H.-C.T."/>
            <person name="Winkler M.E."/>
        </authorList>
    </citation>
    <scope>NUCLEOTIDE SEQUENCE</scope>
</reference>
<gene>
    <name evidence="1" type="ORF">METZ01_LOCUS472315</name>
</gene>